<protein>
    <recommendedName>
        <fullName evidence="5 14">Adenine DNA glycosylase</fullName>
        <ecNumber evidence="4 14">3.2.2.31</ecNumber>
    </recommendedName>
</protein>
<dbReference type="GO" id="GO:0046872">
    <property type="term" value="F:metal ion binding"/>
    <property type="evidence" value="ECO:0007669"/>
    <property type="project" value="UniProtKB-UniRule"/>
</dbReference>
<dbReference type="EC" id="3.2.2.31" evidence="4 14"/>
<feature type="domain" description="HhH-GPD" evidence="15">
    <location>
        <begin position="59"/>
        <end position="206"/>
    </location>
</feature>
<dbReference type="InterPro" id="IPR004035">
    <property type="entry name" value="Endouclease-III_FeS-bd_BS"/>
</dbReference>
<dbReference type="PANTHER" id="PTHR42944">
    <property type="entry name" value="ADENINE DNA GLYCOSYLASE"/>
    <property type="match status" value="1"/>
</dbReference>
<dbReference type="NCBIfam" id="TIGR01084">
    <property type="entry name" value="mutY"/>
    <property type="match status" value="1"/>
</dbReference>
<dbReference type="InterPro" id="IPR005760">
    <property type="entry name" value="A/G_AdeGlyc_MutY"/>
</dbReference>
<dbReference type="GO" id="GO:0034039">
    <property type="term" value="F:8-oxo-7,8-dihydroguanine DNA N-glycosylase activity"/>
    <property type="evidence" value="ECO:0007669"/>
    <property type="project" value="TreeGrafter"/>
</dbReference>
<evidence type="ECO:0000313" key="17">
    <source>
        <dbReference type="Proteomes" id="UP000215405"/>
    </source>
</evidence>
<name>A0A231UUI2_9HYPH</name>
<keyword evidence="7" id="KW-0479">Metal-binding</keyword>
<dbReference type="Pfam" id="PF00730">
    <property type="entry name" value="HhH-GPD"/>
    <property type="match status" value="1"/>
</dbReference>
<dbReference type="Proteomes" id="UP000215405">
    <property type="component" value="Unassembled WGS sequence"/>
</dbReference>
<dbReference type="CDD" id="cd03431">
    <property type="entry name" value="NUDIX_DNA_Glycosylase_C-MutY"/>
    <property type="match status" value="1"/>
</dbReference>
<evidence type="ECO:0000256" key="6">
    <source>
        <dbReference type="ARBA" id="ARBA00022485"/>
    </source>
</evidence>
<dbReference type="PANTHER" id="PTHR42944:SF1">
    <property type="entry name" value="ADENINE DNA GLYCOSYLASE"/>
    <property type="match status" value="1"/>
</dbReference>
<keyword evidence="13 14" id="KW-0326">Glycosidase</keyword>
<reference evidence="17" key="1">
    <citation type="journal article" date="2017" name="Int. J. Syst. Evol. Microbiol.">
        <title>Notoacmeibacter marinus gen. nov., sp. nov., isolated from the gut of a limpet and proposal of Notoacmeibacteraceae fam. nov. in the order Rhizobiales of the class Alphaproteobacteria.</title>
        <authorList>
            <person name="Huang Z."/>
            <person name="Guo F."/>
            <person name="Lai Q."/>
        </authorList>
    </citation>
    <scope>NUCLEOTIDE SEQUENCE [LARGE SCALE GENOMIC DNA]</scope>
    <source>
        <strain evidence="17">XMTR2A4</strain>
    </source>
</reference>
<evidence type="ECO:0000256" key="5">
    <source>
        <dbReference type="ARBA" id="ARBA00022023"/>
    </source>
</evidence>
<keyword evidence="11" id="KW-0411">Iron-sulfur</keyword>
<dbReference type="SMART" id="SM00525">
    <property type="entry name" value="FES"/>
    <property type="match status" value="1"/>
</dbReference>
<evidence type="ECO:0000256" key="1">
    <source>
        <dbReference type="ARBA" id="ARBA00000843"/>
    </source>
</evidence>
<keyword evidence="6" id="KW-0004">4Fe-4S</keyword>
<evidence type="ECO:0000256" key="3">
    <source>
        <dbReference type="ARBA" id="ARBA00008343"/>
    </source>
</evidence>
<dbReference type="AlphaFoldDB" id="A0A231UUI2"/>
<comment type="catalytic activity">
    <reaction evidence="1 14">
        <text>Hydrolyzes free adenine bases from 7,8-dihydro-8-oxoguanine:adenine mismatched double-stranded DNA, leaving an apurinic site.</text>
        <dbReference type="EC" id="3.2.2.31"/>
    </reaction>
</comment>
<dbReference type="SUPFAM" id="SSF55811">
    <property type="entry name" value="Nudix"/>
    <property type="match status" value="1"/>
</dbReference>
<dbReference type="Gene3D" id="1.10.340.30">
    <property type="entry name" value="Hypothetical protein, domain 2"/>
    <property type="match status" value="1"/>
</dbReference>
<gene>
    <name evidence="16" type="ORF">B7H23_15395</name>
</gene>
<evidence type="ECO:0000256" key="8">
    <source>
        <dbReference type="ARBA" id="ARBA00022763"/>
    </source>
</evidence>
<dbReference type="InterPro" id="IPR003651">
    <property type="entry name" value="Endonuclease3_FeS-loop_motif"/>
</dbReference>
<dbReference type="PROSITE" id="PS00764">
    <property type="entry name" value="ENDONUCLEASE_III_1"/>
    <property type="match status" value="1"/>
</dbReference>
<keyword evidence="10 14" id="KW-0408">Iron</keyword>
<dbReference type="Gene3D" id="1.10.1670.10">
    <property type="entry name" value="Helix-hairpin-Helix base-excision DNA repair enzymes (C-terminal)"/>
    <property type="match status" value="1"/>
</dbReference>
<keyword evidence="12" id="KW-0234">DNA repair</keyword>
<evidence type="ECO:0000256" key="7">
    <source>
        <dbReference type="ARBA" id="ARBA00022723"/>
    </source>
</evidence>
<dbReference type="SUPFAM" id="SSF48150">
    <property type="entry name" value="DNA-glycosylase"/>
    <property type="match status" value="1"/>
</dbReference>
<comment type="caution">
    <text evidence="16">The sequence shown here is derived from an EMBL/GenBank/DDBJ whole genome shotgun (WGS) entry which is preliminary data.</text>
</comment>
<dbReference type="InterPro" id="IPR044298">
    <property type="entry name" value="MIG/MutY"/>
</dbReference>
<dbReference type="Gene3D" id="3.90.79.10">
    <property type="entry name" value="Nucleoside Triphosphate Pyrophosphohydrolase"/>
    <property type="match status" value="1"/>
</dbReference>
<accession>A0A231UUI2</accession>
<comment type="similarity">
    <text evidence="3 14">Belongs to the Nth/MutY family.</text>
</comment>
<keyword evidence="17" id="KW-1185">Reference proteome</keyword>
<keyword evidence="9" id="KW-0378">Hydrolase</keyword>
<evidence type="ECO:0000256" key="2">
    <source>
        <dbReference type="ARBA" id="ARBA00002933"/>
    </source>
</evidence>
<evidence type="ECO:0000256" key="13">
    <source>
        <dbReference type="ARBA" id="ARBA00023295"/>
    </source>
</evidence>
<evidence type="ECO:0000256" key="4">
    <source>
        <dbReference type="ARBA" id="ARBA00012045"/>
    </source>
</evidence>
<dbReference type="GO" id="GO:0006284">
    <property type="term" value="P:base-excision repair"/>
    <property type="evidence" value="ECO:0007669"/>
    <property type="project" value="UniProtKB-UniRule"/>
</dbReference>
<comment type="function">
    <text evidence="2">Adenine glycosylase active on G-A mispairs. MutY also corrects error-prone DNA synthesis past GO lesions which are due to the oxidatively damaged form of guanine: 7,8-dihydro-8-oxoguanine (8-oxo-dGTP).</text>
</comment>
<evidence type="ECO:0000313" key="16">
    <source>
        <dbReference type="EMBL" id="OXS99521.1"/>
    </source>
</evidence>
<dbReference type="InterPro" id="IPR003265">
    <property type="entry name" value="HhH-GPD_domain"/>
</dbReference>
<evidence type="ECO:0000256" key="11">
    <source>
        <dbReference type="ARBA" id="ARBA00023014"/>
    </source>
</evidence>
<keyword evidence="8 14" id="KW-0227">DNA damage</keyword>
<dbReference type="InterPro" id="IPR023170">
    <property type="entry name" value="HhH_base_excis_C"/>
</dbReference>
<evidence type="ECO:0000256" key="10">
    <source>
        <dbReference type="ARBA" id="ARBA00023004"/>
    </source>
</evidence>
<dbReference type="GO" id="GO:0032357">
    <property type="term" value="F:oxidized purine DNA binding"/>
    <property type="evidence" value="ECO:0007669"/>
    <property type="project" value="TreeGrafter"/>
</dbReference>
<dbReference type="GO" id="GO:0051539">
    <property type="term" value="F:4 iron, 4 sulfur cluster binding"/>
    <property type="evidence" value="ECO:0007669"/>
    <property type="project" value="UniProtKB-UniRule"/>
</dbReference>
<evidence type="ECO:0000256" key="14">
    <source>
        <dbReference type="RuleBase" id="RU365096"/>
    </source>
</evidence>
<dbReference type="GO" id="GO:0000701">
    <property type="term" value="F:purine-specific mismatch base pair DNA N-glycosylase activity"/>
    <property type="evidence" value="ECO:0007669"/>
    <property type="project" value="UniProtKB-EC"/>
</dbReference>
<dbReference type="InterPro" id="IPR015797">
    <property type="entry name" value="NUDIX_hydrolase-like_dom_sf"/>
</dbReference>
<evidence type="ECO:0000256" key="12">
    <source>
        <dbReference type="ARBA" id="ARBA00023204"/>
    </source>
</evidence>
<dbReference type="FunFam" id="1.10.340.30:FF:000002">
    <property type="entry name" value="Adenine DNA glycosylase"/>
    <property type="match status" value="1"/>
</dbReference>
<sequence length="369" mass="39172">MASFQRQPAERLVKPSAIAPALLDWYDRHARTLPWRVASSDLAKGIRPDPYRVWLSEIMLQQTTVAAVKGYFEKFVTTWPTVGDLAAATDDSVMAAWAGLGYYSRARNLLAAARQVNEAGGFPADAAGLKALPGVGDYTSAAIAAIAFDEPVAVVDGNVERVASRLAAIEVPVKTAKKQIQTVVSCITPAVRPGDFAQAMMDLGATICTPKRPACALCPVNAYCVAFKEGPDPTTLPVKLPRKARPARLAGAYVAERSSDGAIMLVRRPASGLLGGMAGPYLTDFSSRHDGATGEDAAPFAGDWIDCGTAEHGFTHFQLTLEVMSARIDGEPALPDGAFWCPRDELIHAALPTVMKKAIAAAIPNAFHA</sequence>
<comment type="cofactor">
    <cofactor evidence="14">
        <name>[4Fe-4S] cluster</name>
        <dbReference type="ChEBI" id="CHEBI:49883"/>
    </cofactor>
    <text evidence="14">Binds 1 [4Fe-4S] cluster.</text>
</comment>
<dbReference type="SMART" id="SM00478">
    <property type="entry name" value="ENDO3c"/>
    <property type="match status" value="1"/>
</dbReference>
<dbReference type="CDD" id="cd00056">
    <property type="entry name" value="ENDO3c"/>
    <property type="match status" value="1"/>
</dbReference>
<dbReference type="InterPro" id="IPR011257">
    <property type="entry name" value="DNA_glycosylase"/>
</dbReference>
<dbReference type="EMBL" id="NBYO01000003">
    <property type="protein sequence ID" value="OXS99521.1"/>
    <property type="molecule type" value="Genomic_DNA"/>
</dbReference>
<dbReference type="Pfam" id="PF14815">
    <property type="entry name" value="NUDIX_4"/>
    <property type="match status" value="1"/>
</dbReference>
<dbReference type="GO" id="GO:0035485">
    <property type="term" value="F:adenine/guanine mispair binding"/>
    <property type="evidence" value="ECO:0007669"/>
    <property type="project" value="TreeGrafter"/>
</dbReference>
<evidence type="ECO:0000256" key="9">
    <source>
        <dbReference type="ARBA" id="ARBA00022801"/>
    </source>
</evidence>
<dbReference type="GO" id="GO:0006298">
    <property type="term" value="P:mismatch repair"/>
    <property type="evidence" value="ECO:0007669"/>
    <property type="project" value="TreeGrafter"/>
</dbReference>
<evidence type="ECO:0000259" key="15">
    <source>
        <dbReference type="SMART" id="SM00478"/>
    </source>
</evidence>
<proteinExistence type="inferred from homology"/>
<dbReference type="RefSeq" id="WP_094078300.1">
    <property type="nucleotide sequence ID" value="NZ_NBYO01000003.1"/>
</dbReference>
<dbReference type="Pfam" id="PF10576">
    <property type="entry name" value="EndIII_4Fe-2S"/>
    <property type="match status" value="1"/>
</dbReference>
<dbReference type="InterPro" id="IPR029119">
    <property type="entry name" value="MutY_C"/>
</dbReference>
<organism evidence="16 17">
    <name type="scientific">Notoacmeibacter marinus</name>
    <dbReference type="NCBI Taxonomy" id="1876515"/>
    <lineage>
        <taxon>Bacteria</taxon>
        <taxon>Pseudomonadati</taxon>
        <taxon>Pseudomonadota</taxon>
        <taxon>Alphaproteobacteria</taxon>
        <taxon>Hyphomicrobiales</taxon>
        <taxon>Notoacmeibacteraceae</taxon>
        <taxon>Notoacmeibacter</taxon>
    </lineage>
</organism>